<organism evidence="1 2">
    <name type="scientific">Cuscuta epithymum</name>
    <dbReference type="NCBI Taxonomy" id="186058"/>
    <lineage>
        <taxon>Eukaryota</taxon>
        <taxon>Viridiplantae</taxon>
        <taxon>Streptophyta</taxon>
        <taxon>Embryophyta</taxon>
        <taxon>Tracheophyta</taxon>
        <taxon>Spermatophyta</taxon>
        <taxon>Magnoliopsida</taxon>
        <taxon>eudicotyledons</taxon>
        <taxon>Gunneridae</taxon>
        <taxon>Pentapetalae</taxon>
        <taxon>asterids</taxon>
        <taxon>lamiids</taxon>
        <taxon>Solanales</taxon>
        <taxon>Convolvulaceae</taxon>
        <taxon>Cuscuteae</taxon>
        <taxon>Cuscuta</taxon>
        <taxon>Cuscuta subgen. Cuscuta</taxon>
    </lineage>
</organism>
<sequence>MICEAGQTIPGIFEVLESSPDIETLVLHCYDPDLLDHNWTPPTKENLVCDLLHLKTIRMSRLADPKLAGDPLLTLARILLKSTPVLEEMEISLHIKDTNVFVKIGQTLLNYSRSSPKAVIDLY</sequence>
<reference evidence="1" key="1">
    <citation type="submission" date="2022-07" db="EMBL/GenBank/DDBJ databases">
        <authorList>
            <person name="Macas J."/>
            <person name="Novak P."/>
            <person name="Neumann P."/>
        </authorList>
    </citation>
    <scope>NUCLEOTIDE SEQUENCE</scope>
</reference>
<dbReference type="AlphaFoldDB" id="A0AAV0C605"/>
<accession>A0AAV0C605</accession>
<proteinExistence type="predicted"/>
<dbReference type="EMBL" id="CAMAPF010000016">
    <property type="protein sequence ID" value="CAH9069458.1"/>
    <property type="molecule type" value="Genomic_DNA"/>
</dbReference>
<name>A0AAV0C605_9ASTE</name>
<evidence type="ECO:0008006" key="3">
    <source>
        <dbReference type="Google" id="ProtNLM"/>
    </source>
</evidence>
<comment type="caution">
    <text evidence="1">The sequence shown here is derived from an EMBL/GenBank/DDBJ whole genome shotgun (WGS) entry which is preliminary data.</text>
</comment>
<keyword evidence="2" id="KW-1185">Reference proteome</keyword>
<protein>
    <recommendedName>
        <fullName evidence="3">FBD domain-containing protein</fullName>
    </recommendedName>
</protein>
<dbReference type="Proteomes" id="UP001152523">
    <property type="component" value="Unassembled WGS sequence"/>
</dbReference>
<evidence type="ECO:0000313" key="1">
    <source>
        <dbReference type="EMBL" id="CAH9069458.1"/>
    </source>
</evidence>
<gene>
    <name evidence="1" type="ORF">CEPIT_LOCUS3090</name>
</gene>
<evidence type="ECO:0000313" key="2">
    <source>
        <dbReference type="Proteomes" id="UP001152523"/>
    </source>
</evidence>